<dbReference type="InterPro" id="IPR006016">
    <property type="entry name" value="UspA"/>
</dbReference>
<dbReference type="Gene3D" id="3.40.50.620">
    <property type="entry name" value="HUPs"/>
    <property type="match status" value="1"/>
</dbReference>
<feature type="domain" description="UspA" evidence="2">
    <location>
        <begin position="3"/>
        <end position="142"/>
    </location>
</feature>
<dbReference type="eggNOG" id="COG0589">
    <property type="taxonomic scope" value="Bacteria"/>
</dbReference>
<protein>
    <submittedName>
        <fullName evidence="3">UspA domain protein</fullName>
    </submittedName>
</protein>
<dbReference type="InterPro" id="IPR014729">
    <property type="entry name" value="Rossmann-like_a/b/a_fold"/>
</dbReference>
<proteinExistence type="inferred from homology"/>
<dbReference type="STRING" id="395495.Lcho_1924"/>
<dbReference type="HOGENOM" id="CLU_049301_11_2_4"/>
<dbReference type="EMBL" id="CP001013">
    <property type="protein sequence ID" value="ACB34191.1"/>
    <property type="molecule type" value="Genomic_DNA"/>
</dbReference>
<keyword evidence="4" id="KW-1185">Reference proteome</keyword>
<evidence type="ECO:0000259" key="2">
    <source>
        <dbReference type="Pfam" id="PF00582"/>
    </source>
</evidence>
<organism evidence="3 4">
    <name type="scientific">Leptothrix cholodnii (strain ATCC 51168 / LMG 8142 / SP-6)</name>
    <name type="common">Leptothrix discophora (strain SP-6)</name>
    <dbReference type="NCBI Taxonomy" id="395495"/>
    <lineage>
        <taxon>Bacteria</taxon>
        <taxon>Pseudomonadati</taxon>
        <taxon>Pseudomonadota</taxon>
        <taxon>Betaproteobacteria</taxon>
        <taxon>Burkholderiales</taxon>
        <taxon>Sphaerotilaceae</taxon>
        <taxon>Leptothrix</taxon>
    </lineage>
</organism>
<evidence type="ECO:0000313" key="3">
    <source>
        <dbReference type="EMBL" id="ACB34191.1"/>
    </source>
</evidence>
<dbReference type="CDD" id="cd00293">
    <property type="entry name" value="USP-like"/>
    <property type="match status" value="1"/>
</dbReference>
<dbReference type="OrthoDB" id="5512223at2"/>
<dbReference type="KEGG" id="lch:Lcho_1924"/>
<dbReference type="Pfam" id="PF00582">
    <property type="entry name" value="Usp"/>
    <property type="match status" value="1"/>
</dbReference>
<dbReference type="SUPFAM" id="SSF52402">
    <property type="entry name" value="Adenine nucleotide alpha hydrolases-like"/>
    <property type="match status" value="1"/>
</dbReference>
<dbReference type="PRINTS" id="PR01438">
    <property type="entry name" value="UNVRSLSTRESS"/>
</dbReference>
<dbReference type="PANTHER" id="PTHR46268:SF6">
    <property type="entry name" value="UNIVERSAL STRESS PROTEIN UP12"/>
    <property type="match status" value="1"/>
</dbReference>
<dbReference type="AlphaFoldDB" id="B1Y0T3"/>
<reference evidence="3 4" key="1">
    <citation type="submission" date="2008-03" db="EMBL/GenBank/DDBJ databases">
        <title>Complete sequence of Leptothrix cholodnii SP-6.</title>
        <authorList>
            <consortium name="US DOE Joint Genome Institute"/>
            <person name="Copeland A."/>
            <person name="Lucas S."/>
            <person name="Lapidus A."/>
            <person name="Glavina del Rio T."/>
            <person name="Dalin E."/>
            <person name="Tice H."/>
            <person name="Bruce D."/>
            <person name="Goodwin L."/>
            <person name="Pitluck S."/>
            <person name="Chertkov O."/>
            <person name="Brettin T."/>
            <person name="Detter J.C."/>
            <person name="Han C."/>
            <person name="Kuske C.R."/>
            <person name="Schmutz J."/>
            <person name="Larimer F."/>
            <person name="Land M."/>
            <person name="Hauser L."/>
            <person name="Kyrpides N."/>
            <person name="Lykidis A."/>
            <person name="Emerson D."/>
            <person name="Richardson P."/>
        </authorList>
    </citation>
    <scope>NUCLEOTIDE SEQUENCE [LARGE SCALE GENOMIC DNA]</scope>
    <source>
        <strain evidence="4">ATCC 51168 / LMG 8142 / SP-6</strain>
    </source>
</reference>
<sequence>MLKMLIAVDGSTHAQHAIEAVARLARESVQVEATLLNVREGPVYYGELPVLSLEEIESAQKQAQDKVLAEAQEQAARAGLKLGESQRTTGYPALEIVRVADEIGAAQIVMGTHGRGAMGSLIQGSVAQKVVHLSKVPVLLVK</sequence>
<accession>B1Y0T3</accession>
<evidence type="ECO:0000313" key="4">
    <source>
        <dbReference type="Proteomes" id="UP000001693"/>
    </source>
</evidence>
<dbReference type="RefSeq" id="WP_012346952.1">
    <property type="nucleotide sequence ID" value="NC_010524.1"/>
</dbReference>
<evidence type="ECO:0000256" key="1">
    <source>
        <dbReference type="ARBA" id="ARBA00008791"/>
    </source>
</evidence>
<dbReference type="PANTHER" id="PTHR46268">
    <property type="entry name" value="STRESS RESPONSE PROTEIN NHAX"/>
    <property type="match status" value="1"/>
</dbReference>
<dbReference type="InterPro" id="IPR006015">
    <property type="entry name" value="Universal_stress_UspA"/>
</dbReference>
<gene>
    <name evidence="3" type="ordered locus">Lcho_1924</name>
</gene>
<dbReference type="Proteomes" id="UP000001693">
    <property type="component" value="Chromosome"/>
</dbReference>
<name>B1Y0T3_LEPCP</name>
<comment type="similarity">
    <text evidence="1">Belongs to the universal stress protein A family.</text>
</comment>